<comment type="caution">
    <text evidence="1">The sequence shown here is derived from an EMBL/GenBank/DDBJ whole genome shotgun (WGS) entry which is preliminary data.</text>
</comment>
<sequence length="122" mass="14225">MGYKKAELTGEIINCAFEVHNELGFGFLEKVYENALYKELKDRGFKVKKQPPIKVFYKDEIVGKYFCDLIVDDKIIIELKSVETMENIHEVQLVNYLNAIDKELGLLINFGKSVEVKRKYKN</sequence>
<keyword evidence="2" id="KW-1185">Reference proteome</keyword>
<dbReference type="Proteomes" id="UP000324143">
    <property type="component" value="Unassembled WGS sequence"/>
</dbReference>
<organism evidence="1 2">
    <name type="scientific">Candidatus Mcinerneyibacterium aminivorans</name>
    <dbReference type="NCBI Taxonomy" id="2703815"/>
    <lineage>
        <taxon>Bacteria</taxon>
        <taxon>Candidatus Macinerneyibacteriota</taxon>
        <taxon>Candidatus Mcinerneyibacteria</taxon>
        <taxon>Candidatus Mcinerneyibacteriales</taxon>
        <taxon>Candidatus Mcinerneyibacteriaceae</taxon>
        <taxon>Candidatus Mcinerneyibacterium</taxon>
    </lineage>
</organism>
<protein>
    <submittedName>
        <fullName evidence="1">GxxExxY protein</fullName>
    </submittedName>
</protein>
<proteinExistence type="predicted"/>
<gene>
    <name evidence="1" type="ORF">FXF47_07640</name>
</gene>
<name>A0A5D0MAN0_9BACT</name>
<dbReference type="AlphaFoldDB" id="A0A5D0MAN0"/>
<evidence type="ECO:0000313" key="1">
    <source>
        <dbReference type="EMBL" id="TYB30747.1"/>
    </source>
</evidence>
<evidence type="ECO:0000313" key="2">
    <source>
        <dbReference type="Proteomes" id="UP000324143"/>
    </source>
</evidence>
<dbReference type="InterPro" id="IPR026350">
    <property type="entry name" value="GxxExxY"/>
</dbReference>
<dbReference type="EMBL" id="VSIX01000084">
    <property type="protein sequence ID" value="TYB30747.1"/>
    <property type="molecule type" value="Genomic_DNA"/>
</dbReference>
<accession>A0A5D0MAN0</accession>
<dbReference type="Pfam" id="PF13366">
    <property type="entry name" value="PDDEXK_3"/>
    <property type="match status" value="1"/>
</dbReference>
<reference evidence="1" key="1">
    <citation type="submission" date="2019-08" db="EMBL/GenBank/DDBJ databases">
        <title>Genomic characterization of a novel candidate phylum (ARYD3) from a high temperature, high salinity tertiary oil reservoir in north central Oklahoma, USA.</title>
        <authorList>
            <person name="Youssef N.H."/>
            <person name="Yadav A."/>
            <person name="Elshahed M.S."/>
        </authorList>
    </citation>
    <scope>NUCLEOTIDE SEQUENCE [LARGE SCALE GENOMIC DNA]</scope>
    <source>
        <strain evidence="1">ARYD3</strain>
    </source>
</reference>
<dbReference type="NCBIfam" id="TIGR04256">
    <property type="entry name" value="GxxExxY"/>
    <property type="match status" value="1"/>
</dbReference>